<dbReference type="AlphaFoldDB" id="A0A9R0W0C9"/>
<dbReference type="Gramene" id="TRITD4Av1G174330.4">
    <property type="protein sequence ID" value="TRITD4Av1G174330.4"/>
    <property type="gene ID" value="TRITD4Av1G174330"/>
</dbReference>
<dbReference type="InterPro" id="IPR040283">
    <property type="entry name" value="DDB_G0292058-like"/>
</dbReference>
<dbReference type="PANTHER" id="PTHR31414">
    <property type="entry name" value="TRANSMEMBRANE PROTEIN DDB_G0292058"/>
    <property type="match status" value="1"/>
</dbReference>
<evidence type="ECO:0000313" key="4">
    <source>
        <dbReference type="EMBL" id="VAH94132.1"/>
    </source>
</evidence>
<feature type="transmembrane region" description="Helical" evidence="2">
    <location>
        <begin position="100"/>
        <end position="124"/>
    </location>
</feature>
<dbReference type="EMBL" id="LT934117">
    <property type="protein sequence ID" value="VAH94132.1"/>
    <property type="molecule type" value="Genomic_DNA"/>
</dbReference>
<sequence length="649" mass="71410">MEPRRLERLVFLLCCCAAITCCLHAGAQAQPTLRQQSEGSPHNGAVGRVLSETANRSHSDLSRRTRRIDPLDGLRKYEGGFNITDKHYWSSTVFTGRSGYIIGALWLIGGIIFAGFLLASKIFFAKSNERERDGAIDDFLDRCHLVSVMLIILLAVFAIVASAIALQGAVRFHSRAESIKDIVGRTALEATATIYNITGAIERMQNISKLYNISSQSFDHLNSTVKALNSEAVEIQAKAEKNMRLVIIFRELVIILTVTLNLVVVLVLLVGRPLRLQKLYYMCIALCWVLTVLFWMYFGLYYFLDKFAGDTCAALEEYQLNPKNSTLGAIIPCSEKMSGSVILHDVGAGIHDIIDQVNSNIYAIKSEYTVKQLDYICNPFAAPPAYRYRPENCPSGAATIGDIPQILRRLTCSELGGGANCAPAELSSAIDYDKVQTYTSSIQNVLDIFPGTERLVQSRPSMVAVGLSSGQDRIRSLGVSVKLRGMRYLTGESAGSKVKMSESVNLNVYYGAGNVRYNELGVDLSEFKNGVTTLADPDRLDIRQLKYWLTTSFGLDPEEENTVQLHRRHEPGQGSEVANEIVLSGSQPQDVDASQPEKESDNVPHNVCGPDTGQSSRSIILAGSGFADGDEEGDEMQRVMEEEDEDGLV</sequence>
<dbReference type="PANTHER" id="PTHR31414:SF18">
    <property type="entry name" value="TRANSMEMBRANE PROTEIN-RELATED"/>
    <property type="match status" value="1"/>
</dbReference>
<evidence type="ECO:0000313" key="5">
    <source>
        <dbReference type="Proteomes" id="UP000324705"/>
    </source>
</evidence>
<keyword evidence="2" id="KW-0472">Membrane</keyword>
<protein>
    <submittedName>
        <fullName evidence="4">Uncharacterized protein</fullName>
    </submittedName>
</protein>
<organism evidence="4 5">
    <name type="scientific">Triticum turgidum subsp. durum</name>
    <name type="common">Durum wheat</name>
    <name type="synonym">Triticum durum</name>
    <dbReference type="NCBI Taxonomy" id="4567"/>
    <lineage>
        <taxon>Eukaryota</taxon>
        <taxon>Viridiplantae</taxon>
        <taxon>Streptophyta</taxon>
        <taxon>Embryophyta</taxon>
        <taxon>Tracheophyta</taxon>
        <taxon>Spermatophyta</taxon>
        <taxon>Magnoliopsida</taxon>
        <taxon>Liliopsida</taxon>
        <taxon>Poales</taxon>
        <taxon>Poaceae</taxon>
        <taxon>BOP clade</taxon>
        <taxon>Pooideae</taxon>
        <taxon>Triticodae</taxon>
        <taxon>Triticeae</taxon>
        <taxon>Triticinae</taxon>
        <taxon>Triticum</taxon>
    </lineage>
</organism>
<feature type="chain" id="PRO_5040403718" evidence="3">
    <location>
        <begin position="30"/>
        <end position="649"/>
    </location>
</feature>
<name>A0A9R0W0C9_TRITD</name>
<keyword evidence="3" id="KW-0732">Signal</keyword>
<keyword evidence="2" id="KW-1133">Transmembrane helix</keyword>
<feature type="transmembrane region" description="Helical" evidence="2">
    <location>
        <begin position="279"/>
        <end position="304"/>
    </location>
</feature>
<gene>
    <name evidence="4" type="ORF">TRITD_4Av1G174330</name>
</gene>
<dbReference type="GO" id="GO:0016020">
    <property type="term" value="C:membrane"/>
    <property type="evidence" value="ECO:0007669"/>
    <property type="project" value="TreeGrafter"/>
</dbReference>
<accession>A0A9R0W0C9</accession>
<proteinExistence type="predicted"/>
<evidence type="ECO:0000256" key="3">
    <source>
        <dbReference type="SAM" id="SignalP"/>
    </source>
</evidence>
<feature type="transmembrane region" description="Helical" evidence="2">
    <location>
        <begin position="247"/>
        <end position="270"/>
    </location>
</feature>
<dbReference type="Proteomes" id="UP000324705">
    <property type="component" value="Chromosome 4A"/>
</dbReference>
<feature type="transmembrane region" description="Helical" evidence="2">
    <location>
        <begin position="145"/>
        <end position="166"/>
    </location>
</feature>
<evidence type="ECO:0000256" key="2">
    <source>
        <dbReference type="SAM" id="Phobius"/>
    </source>
</evidence>
<feature type="region of interest" description="Disordered" evidence="1">
    <location>
        <begin position="586"/>
        <end position="649"/>
    </location>
</feature>
<evidence type="ECO:0000256" key="1">
    <source>
        <dbReference type="SAM" id="MobiDB-lite"/>
    </source>
</evidence>
<reference evidence="4 5" key="1">
    <citation type="submission" date="2017-09" db="EMBL/GenBank/DDBJ databases">
        <authorList>
            <consortium name="International Durum Wheat Genome Sequencing Consortium (IDWGSC)"/>
            <person name="Milanesi L."/>
        </authorList>
    </citation>
    <scope>NUCLEOTIDE SEQUENCE [LARGE SCALE GENOMIC DNA]</scope>
    <source>
        <strain evidence="5">cv. Svevo</strain>
    </source>
</reference>
<keyword evidence="2" id="KW-0812">Transmembrane</keyword>
<feature type="signal peptide" evidence="3">
    <location>
        <begin position="1"/>
        <end position="29"/>
    </location>
</feature>
<keyword evidence="5" id="KW-1185">Reference proteome</keyword>